<reference evidence="3" key="1">
    <citation type="journal article" date="2015" name="Nat. Genet.">
        <title>The genome and transcriptome of the zoonotic hookworm Ancylostoma ceylanicum identify infection-specific gene families.</title>
        <authorList>
            <person name="Schwarz E.M."/>
            <person name="Hu Y."/>
            <person name="Antoshechkin I."/>
            <person name="Miller M.M."/>
            <person name="Sternberg P.W."/>
            <person name="Aroian R.V."/>
        </authorList>
    </citation>
    <scope>NUCLEOTIDE SEQUENCE</scope>
    <source>
        <strain evidence="3">HY135</strain>
    </source>
</reference>
<dbReference type="InterPro" id="IPR035901">
    <property type="entry name" value="GIY-YIG_endonuc_sf"/>
</dbReference>
<dbReference type="Gene3D" id="3.40.1440.10">
    <property type="entry name" value="GIY-YIG endonuclease"/>
    <property type="match status" value="1"/>
</dbReference>
<protein>
    <recommendedName>
        <fullName evidence="1">Kazal-like domain-containing protein</fullName>
    </recommendedName>
</protein>
<gene>
    <name evidence="2" type="primary">Acey_s0641.g1024</name>
    <name evidence="2" type="ORF">Y032_0641g1024</name>
</gene>
<dbReference type="PANTHER" id="PTHR21301:SF10">
    <property type="entry name" value="REVERSE TRANSCRIPTASE DOMAIN-CONTAINING PROTEIN"/>
    <property type="match status" value="1"/>
</dbReference>
<dbReference type="OrthoDB" id="5831138at2759"/>
<dbReference type="Pfam" id="PF26215">
    <property type="entry name" value="HTH_animal"/>
    <property type="match status" value="1"/>
</dbReference>
<sequence length="726" mass="82654">MTAQHQLHDNGQIGRVTVIGNAQISANARDFLSLGPSFAPTQNISAMTFRKIVGGLHRLRDQLRLRFARKSQAQPFTPLSRRSLPPIPFPSPYYREPDPCTEADIKFRIFSSDVFSVFKENRRINQSNLTSEQRQGFKEIRESIANGTIRLSVSDKGGEFVVMPQSLDRAITENHLNDQTLYKRTSEKEFFSQCKRINHVWSTVGKAAGLNEKFVCRLKIENPSCPVFYSLIKTHKLSSDNMHSMSPDTYKIRPIISCVGGPTDRISWFLNKIVTQLLSKVPSHLPNTAHFLERLRNTDFLQDCVMESFDVTSLYSNVTNSDALQALSEMLDAHCESIELYGLSRKHLMTLIREVLCCNIFKWSGNYYSQQRGLAMGQRLAPVLAICFMSKIEKPVLSRFPLMYCRYIDDCCIVTSTQSEMDECFKILNQQSQYIKLTRETPHDGWLPYLNTQLMLCNGVIRVKWYRKESSKNIIVHAASAHPIAVKRAVIHNMLKTATSVCSGEVERHESLNLASNILYSNGYKAKPRTRKPRVPSSVKDRGTKLLLCLPFISDRISNAIRQCLNRAQLHDDVALVNIPNENIKRQLIRNRLYDKACVSGNCVICPYGKVGDCGKTGVIYEIECLVCHARYIGETGRPLYVRVNEHLASKKRESLITPLGKHRREDHGGDDFDVKCRILAYEQQTSVRKALEACWISARNPRLNSRNEHLAITSDLMPFLPLCEL</sequence>
<feature type="domain" description="Kazal-like" evidence="1">
    <location>
        <begin position="606"/>
        <end position="628"/>
    </location>
</feature>
<dbReference type="InterPro" id="IPR000477">
    <property type="entry name" value="RT_dom"/>
</dbReference>
<dbReference type="Pfam" id="PF00078">
    <property type="entry name" value="RVT_1"/>
    <property type="match status" value="1"/>
</dbReference>
<name>A0A016WIV3_9BILA</name>
<dbReference type="AlphaFoldDB" id="A0A016WIV3"/>
<evidence type="ECO:0000313" key="3">
    <source>
        <dbReference type="Proteomes" id="UP000024635"/>
    </source>
</evidence>
<evidence type="ECO:0000259" key="1">
    <source>
        <dbReference type="PROSITE" id="PS00282"/>
    </source>
</evidence>
<dbReference type="SUPFAM" id="SSF56672">
    <property type="entry name" value="DNA/RNA polymerases"/>
    <property type="match status" value="1"/>
</dbReference>
<dbReference type="EMBL" id="JARK01000241">
    <property type="protein sequence ID" value="EYC39764.1"/>
    <property type="molecule type" value="Genomic_DNA"/>
</dbReference>
<dbReference type="Proteomes" id="UP000024635">
    <property type="component" value="Unassembled WGS sequence"/>
</dbReference>
<dbReference type="InterPro" id="IPR002350">
    <property type="entry name" value="Kazal_dom"/>
</dbReference>
<dbReference type="PANTHER" id="PTHR21301">
    <property type="entry name" value="REVERSE TRANSCRIPTASE"/>
    <property type="match status" value="1"/>
</dbReference>
<organism evidence="2 3">
    <name type="scientific">Ancylostoma ceylanicum</name>
    <dbReference type="NCBI Taxonomy" id="53326"/>
    <lineage>
        <taxon>Eukaryota</taxon>
        <taxon>Metazoa</taxon>
        <taxon>Ecdysozoa</taxon>
        <taxon>Nematoda</taxon>
        <taxon>Chromadorea</taxon>
        <taxon>Rhabditida</taxon>
        <taxon>Rhabditina</taxon>
        <taxon>Rhabditomorpha</taxon>
        <taxon>Strongyloidea</taxon>
        <taxon>Ancylostomatidae</taxon>
        <taxon>Ancylostomatinae</taxon>
        <taxon>Ancylostoma</taxon>
    </lineage>
</organism>
<dbReference type="InterPro" id="IPR058912">
    <property type="entry name" value="HTH_animal"/>
</dbReference>
<dbReference type="PROSITE" id="PS00282">
    <property type="entry name" value="KAZAL_1"/>
    <property type="match status" value="1"/>
</dbReference>
<dbReference type="STRING" id="53326.A0A016WIV3"/>
<dbReference type="InterPro" id="IPR043502">
    <property type="entry name" value="DNA/RNA_pol_sf"/>
</dbReference>
<accession>A0A016WIV3</accession>
<proteinExistence type="predicted"/>
<evidence type="ECO:0000313" key="2">
    <source>
        <dbReference type="EMBL" id="EYC39764.1"/>
    </source>
</evidence>
<comment type="caution">
    <text evidence="2">The sequence shown here is derived from an EMBL/GenBank/DDBJ whole genome shotgun (WGS) entry which is preliminary data.</text>
</comment>
<keyword evidence="3" id="KW-1185">Reference proteome</keyword>